<keyword evidence="1" id="KW-0433">Leucine-rich repeat</keyword>
<dbReference type="InterPro" id="IPR032675">
    <property type="entry name" value="LRR_dom_sf"/>
</dbReference>
<dbReference type="SUPFAM" id="SSF52058">
    <property type="entry name" value="L domain-like"/>
    <property type="match status" value="1"/>
</dbReference>
<evidence type="ECO:0000256" key="1">
    <source>
        <dbReference type="ARBA" id="ARBA00022614"/>
    </source>
</evidence>
<evidence type="ECO:0000313" key="4">
    <source>
        <dbReference type="EMBL" id="KAK9888222.1"/>
    </source>
</evidence>
<dbReference type="EMBL" id="JARQZJ010000121">
    <property type="protein sequence ID" value="KAK9888222.1"/>
    <property type="molecule type" value="Genomic_DNA"/>
</dbReference>
<dbReference type="SMART" id="SM00369">
    <property type="entry name" value="LRR_TYP"/>
    <property type="match status" value="3"/>
</dbReference>
<keyword evidence="5" id="KW-1185">Reference proteome</keyword>
<comment type="caution">
    <text evidence="4">The sequence shown here is derived from an EMBL/GenBank/DDBJ whole genome shotgun (WGS) entry which is preliminary data.</text>
</comment>
<feature type="chain" id="PRO_5043329469" evidence="3">
    <location>
        <begin position="26"/>
        <end position="259"/>
    </location>
</feature>
<reference evidence="4 5" key="1">
    <citation type="submission" date="2023-03" db="EMBL/GenBank/DDBJ databases">
        <title>Genome insight into feeding habits of ladybird beetles.</title>
        <authorList>
            <person name="Li H.-S."/>
            <person name="Huang Y.-H."/>
            <person name="Pang H."/>
        </authorList>
    </citation>
    <scope>NUCLEOTIDE SEQUENCE [LARGE SCALE GENOMIC DNA]</scope>
    <source>
        <strain evidence="4">SYSU_2023b</strain>
        <tissue evidence="4">Whole body</tissue>
    </source>
</reference>
<feature type="signal peptide" evidence="3">
    <location>
        <begin position="1"/>
        <end position="25"/>
    </location>
</feature>
<dbReference type="PANTHER" id="PTHR24366:SF96">
    <property type="entry name" value="LEUCINE RICH REPEAT CONTAINING 53"/>
    <property type="match status" value="1"/>
</dbReference>
<dbReference type="Gene3D" id="3.80.10.10">
    <property type="entry name" value="Ribonuclease Inhibitor"/>
    <property type="match status" value="1"/>
</dbReference>
<name>A0AAW1UXS9_9CUCU</name>
<proteinExistence type="predicted"/>
<sequence>MCTTNNLTLGCFLLTLAMFMVVMEASPSKKIDESTDEFAPVIIENARFVGYNNLSHLDSNLYEDVIRVSFESNNLTHTPIRFLGDLHNLIELTLKNNIIENFDIKSLDHYFATKLQKLTVRNQNIGPLLNNSFIRMRNLTYLALICTFPSRIEKSTFNGLTKLDELDLSGNNITVIDKELLQPLKKLRILILNNNNFKKFSIIPVLNNLETIYLENNPIERAASINRTALRLKAPKLRHIKFCTQVSISCQNFENICVS</sequence>
<dbReference type="InterPro" id="IPR003591">
    <property type="entry name" value="Leu-rich_rpt_typical-subtyp"/>
</dbReference>
<keyword evidence="2" id="KW-0677">Repeat</keyword>
<accession>A0AAW1UXS9</accession>
<dbReference type="PROSITE" id="PS51450">
    <property type="entry name" value="LRR"/>
    <property type="match status" value="1"/>
</dbReference>
<dbReference type="Pfam" id="PF13855">
    <property type="entry name" value="LRR_8"/>
    <property type="match status" value="1"/>
</dbReference>
<organism evidence="4 5">
    <name type="scientific">Henosepilachna vigintioctopunctata</name>
    <dbReference type="NCBI Taxonomy" id="420089"/>
    <lineage>
        <taxon>Eukaryota</taxon>
        <taxon>Metazoa</taxon>
        <taxon>Ecdysozoa</taxon>
        <taxon>Arthropoda</taxon>
        <taxon>Hexapoda</taxon>
        <taxon>Insecta</taxon>
        <taxon>Pterygota</taxon>
        <taxon>Neoptera</taxon>
        <taxon>Endopterygota</taxon>
        <taxon>Coleoptera</taxon>
        <taxon>Polyphaga</taxon>
        <taxon>Cucujiformia</taxon>
        <taxon>Coccinelloidea</taxon>
        <taxon>Coccinellidae</taxon>
        <taxon>Epilachninae</taxon>
        <taxon>Epilachnini</taxon>
        <taxon>Henosepilachna</taxon>
    </lineage>
</organism>
<evidence type="ECO:0000313" key="5">
    <source>
        <dbReference type="Proteomes" id="UP001431783"/>
    </source>
</evidence>
<protein>
    <submittedName>
        <fullName evidence="4">Uncharacterized protein</fullName>
    </submittedName>
</protein>
<dbReference type="Proteomes" id="UP001431783">
    <property type="component" value="Unassembled WGS sequence"/>
</dbReference>
<evidence type="ECO:0000256" key="3">
    <source>
        <dbReference type="SAM" id="SignalP"/>
    </source>
</evidence>
<keyword evidence="3" id="KW-0732">Signal</keyword>
<evidence type="ECO:0000256" key="2">
    <source>
        <dbReference type="ARBA" id="ARBA00022737"/>
    </source>
</evidence>
<dbReference type="AlphaFoldDB" id="A0AAW1UXS9"/>
<dbReference type="PANTHER" id="PTHR24366">
    <property type="entry name" value="IG(IMMUNOGLOBULIN) AND LRR(LEUCINE RICH REPEAT) DOMAINS"/>
    <property type="match status" value="1"/>
</dbReference>
<dbReference type="InterPro" id="IPR001611">
    <property type="entry name" value="Leu-rich_rpt"/>
</dbReference>
<gene>
    <name evidence="4" type="ORF">WA026_000489</name>
</gene>